<dbReference type="SUPFAM" id="SSF56935">
    <property type="entry name" value="Porins"/>
    <property type="match status" value="1"/>
</dbReference>
<evidence type="ECO:0000313" key="1">
    <source>
        <dbReference type="EMBL" id="SFW58678.1"/>
    </source>
</evidence>
<dbReference type="AlphaFoldDB" id="A0A1K1QHK1"/>
<organism evidence="1 2">
    <name type="scientific">Sinomicrobium oceani</name>
    <dbReference type="NCBI Taxonomy" id="1150368"/>
    <lineage>
        <taxon>Bacteria</taxon>
        <taxon>Pseudomonadati</taxon>
        <taxon>Bacteroidota</taxon>
        <taxon>Flavobacteriia</taxon>
        <taxon>Flavobacteriales</taxon>
        <taxon>Flavobacteriaceae</taxon>
        <taxon>Sinomicrobium</taxon>
    </lineage>
</organism>
<proteinExistence type="predicted"/>
<keyword evidence="2" id="KW-1185">Reference proteome</keyword>
<reference evidence="1 2" key="1">
    <citation type="submission" date="2016-11" db="EMBL/GenBank/DDBJ databases">
        <authorList>
            <person name="Jaros S."/>
            <person name="Januszkiewicz K."/>
            <person name="Wedrychowicz H."/>
        </authorList>
    </citation>
    <scope>NUCLEOTIDE SEQUENCE [LARGE SCALE GENOMIC DNA]</scope>
    <source>
        <strain evidence="1 2">CGMCC 1.12145</strain>
    </source>
</reference>
<dbReference type="RefSeq" id="WP_072317724.1">
    <property type="nucleotide sequence ID" value="NZ_FPJE01000013.1"/>
</dbReference>
<dbReference type="InterPro" id="IPR023614">
    <property type="entry name" value="Porin_dom_sf"/>
</dbReference>
<dbReference type="Pfam" id="PF07396">
    <property type="entry name" value="Porin_O_P"/>
    <property type="match status" value="1"/>
</dbReference>
<protein>
    <submittedName>
        <fullName evidence="1">Phosphate-selective porin O and P</fullName>
    </submittedName>
</protein>
<gene>
    <name evidence="1" type="ORF">SAMN02927921_02504</name>
</gene>
<evidence type="ECO:0000313" key="2">
    <source>
        <dbReference type="Proteomes" id="UP000182248"/>
    </source>
</evidence>
<dbReference type="Gene3D" id="2.40.160.10">
    <property type="entry name" value="Porin"/>
    <property type="match status" value="1"/>
</dbReference>
<name>A0A1K1QHK1_9FLAO</name>
<dbReference type="InterPro" id="IPR010870">
    <property type="entry name" value="Porin_O/P"/>
</dbReference>
<dbReference type="OrthoDB" id="5442696at2"/>
<sequence length="436" mass="49382">MKTIKKLLVISILMVPLFGAAQIYLDKYNFGEGLNFSGEKGYKMRLEGFIQPYMETKRYTGTDDSELYNRFRMRRLRMQLSGSLADEKLSYRLRLDLSGTSEADLDEANSNILLDAYIRYSIDDNLSVTFGQKSTPTDNRELNINSQTLQLPERSRITSVFSTIREFGVFLDGTYRITPGGMYVRPAVAITNGDGQNAFKKDYGGLKYGGRLDFLPFGLFSNFGQFREADIVRERTPKLVVGMNYSYNDGVSSRRGRNSGSILYLNDRNEEELPDFIKLGVDFMFKYQGFSMLGEYVKGSAKVSKDITQRVRNDGSVSSGFEIDGQQHVANYIKNRMMLGEGYNIQAGYIFTNLISVDARYTHLRADKYSFMNNGTFYNRPNYYTIGVSKYLSRNYGAKIQASFTYVDAAPGSNDNAGNPIDGNEWVGRLILTIGF</sequence>
<accession>A0A1K1QHK1</accession>
<dbReference type="Proteomes" id="UP000182248">
    <property type="component" value="Unassembled WGS sequence"/>
</dbReference>
<dbReference type="EMBL" id="FPJE01000013">
    <property type="protein sequence ID" value="SFW58678.1"/>
    <property type="molecule type" value="Genomic_DNA"/>
</dbReference>
<dbReference type="STRING" id="1150368.SAMN02927921_02504"/>